<accession>A0A803T6P9</accession>
<evidence type="ECO:0000313" key="4">
    <source>
        <dbReference type="Proteomes" id="UP000001646"/>
    </source>
</evidence>
<dbReference type="Ensembl" id="ENSACAT00000044381.1">
    <property type="protein sequence ID" value="ENSACAP00000030889.1"/>
    <property type="gene ID" value="ENSACAG00000040453.1"/>
</dbReference>
<keyword evidence="2" id="KW-1133">Transmembrane helix</keyword>
<dbReference type="AlphaFoldDB" id="A0A803T6P9"/>
<feature type="region of interest" description="Disordered" evidence="1">
    <location>
        <begin position="1"/>
        <end position="34"/>
    </location>
</feature>
<dbReference type="InParanoid" id="A0A803T6P9"/>
<proteinExistence type="predicted"/>
<protein>
    <submittedName>
        <fullName evidence="3">Uncharacterized protein</fullName>
    </submittedName>
</protein>
<feature type="compositionally biased region" description="Low complexity" evidence="1">
    <location>
        <begin position="13"/>
        <end position="25"/>
    </location>
</feature>
<keyword evidence="2" id="KW-0812">Transmembrane</keyword>
<sequence length="87" mass="9273">GISLPGIEPKSIPTPGDTTGPPSSDITSYSERREHVQEPCQCPPQTPYCPHPSEGFHTGTSSSLMFCVSSTTVITVFLTFSIGLEFA</sequence>
<name>A0A803T6P9_ANOCA</name>
<reference evidence="3" key="3">
    <citation type="submission" date="2025-09" db="UniProtKB">
        <authorList>
            <consortium name="Ensembl"/>
        </authorList>
    </citation>
    <scope>IDENTIFICATION</scope>
</reference>
<feature type="transmembrane region" description="Helical" evidence="2">
    <location>
        <begin position="63"/>
        <end position="84"/>
    </location>
</feature>
<keyword evidence="4" id="KW-1185">Reference proteome</keyword>
<evidence type="ECO:0000256" key="1">
    <source>
        <dbReference type="SAM" id="MobiDB-lite"/>
    </source>
</evidence>
<reference evidence="3" key="2">
    <citation type="submission" date="2025-08" db="UniProtKB">
        <authorList>
            <consortium name="Ensembl"/>
        </authorList>
    </citation>
    <scope>IDENTIFICATION</scope>
</reference>
<reference evidence="3" key="1">
    <citation type="submission" date="2009-12" db="EMBL/GenBank/DDBJ databases">
        <title>The Genome Sequence of Anolis carolinensis (Green Anole Lizard).</title>
        <authorList>
            <consortium name="The Genome Sequencing Platform"/>
            <person name="Di Palma F."/>
            <person name="Alfoldi J."/>
            <person name="Heiman D."/>
            <person name="Young S."/>
            <person name="Grabherr M."/>
            <person name="Johnson J."/>
            <person name="Lander E.S."/>
            <person name="Lindblad-Toh K."/>
        </authorList>
    </citation>
    <scope>NUCLEOTIDE SEQUENCE [LARGE SCALE GENOMIC DNA]</scope>
    <source>
        <strain evidence="3">JBL SC #1</strain>
    </source>
</reference>
<keyword evidence="2" id="KW-0472">Membrane</keyword>
<organism evidence="3 4">
    <name type="scientific">Anolis carolinensis</name>
    <name type="common">Green anole</name>
    <name type="synonym">American chameleon</name>
    <dbReference type="NCBI Taxonomy" id="28377"/>
    <lineage>
        <taxon>Eukaryota</taxon>
        <taxon>Metazoa</taxon>
        <taxon>Chordata</taxon>
        <taxon>Craniata</taxon>
        <taxon>Vertebrata</taxon>
        <taxon>Euteleostomi</taxon>
        <taxon>Lepidosauria</taxon>
        <taxon>Squamata</taxon>
        <taxon>Bifurcata</taxon>
        <taxon>Unidentata</taxon>
        <taxon>Episquamata</taxon>
        <taxon>Toxicofera</taxon>
        <taxon>Iguania</taxon>
        <taxon>Dactyloidae</taxon>
        <taxon>Anolis</taxon>
    </lineage>
</organism>
<evidence type="ECO:0000256" key="2">
    <source>
        <dbReference type="SAM" id="Phobius"/>
    </source>
</evidence>
<dbReference type="Proteomes" id="UP000001646">
    <property type="component" value="Unplaced"/>
</dbReference>
<evidence type="ECO:0000313" key="3">
    <source>
        <dbReference type="Ensembl" id="ENSACAP00000030889.1"/>
    </source>
</evidence>